<proteinExistence type="predicted"/>
<dbReference type="Proteomes" id="UP001153636">
    <property type="component" value="Chromosome 3"/>
</dbReference>
<sequence>MALKRSKLILKLATSLAPNTFVQNSQNMHCKGNKSNDNVFTLDDAESVKLAESITNIAEGSVKIDARSGIPGDEHLHILSFRRQVYVLPPSKDFELQTSLIIPFDGNENRIFLSTDKMECFNCKQPGHIALNFPNPPTNNILLQPTLLEQSEEVSSKTNSVNLIESKEVNSNKDPTILQENQPAAVLTLAQKR</sequence>
<dbReference type="EMBL" id="OV651815">
    <property type="protein sequence ID" value="CAH1108347.1"/>
    <property type="molecule type" value="Genomic_DNA"/>
</dbReference>
<organism evidence="1 2">
    <name type="scientific">Psylliodes chrysocephalus</name>
    <dbReference type="NCBI Taxonomy" id="3402493"/>
    <lineage>
        <taxon>Eukaryota</taxon>
        <taxon>Metazoa</taxon>
        <taxon>Ecdysozoa</taxon>
        <taxon>Arthropoda</taxon>
        <taxon>Hexapoda</taxon>
        <taxon>Insecta</taxon>
        <taxon>Pterygota</taxon>
        <taxon>Neoptera</taxon>
        <taxon>Endopterygota</taxon>
        <taxon>Coleoptera</taxon>
        <taxon>Polyphaga</taxon>
        <taxon>Cucujiformia</taxon>
        <taxon>Chrysomeloidea</taxon>
        <taxon>Chrysomelidae</taxon>
        <taxon>Galerucinae</taxon>
        <taxon>Alticini</taxon>
        <taxon>Psylliodes</taxon>
    </lineage>
</organism>
<dbReference type="GO" id="GO:0003676">
    <property type="term" value="F:nucleic acid binding"/>
    <property type="evidence" value="ECO:0007669"/>
    <property type="project" value="InterPro"/>
</dbReference>
<name>A0A9P0D120_9CUCU</name>
<gene>
    <name evidence="1" type="ORF">PSYICH_LOCUS8449</name>
</gene>
<evidence type="ECO:0000313" key="1">
    <source>
        <dbReference type="EMBL" id="CAH1108347.1"/>
    </source>
</evidence>
<accession>A0A9P0D120</accession>
<dbReference type="OrthoDB" id="6780450at2759"/>
<dbReference type="Gene3D" id="4.10.60.10">
    <property type="entry name" value="Zinc finger, CCHC-type"/>
    <property type="match status" value="1"/>
</dbReference>
<protein>
    <submittedName>
        <fullName evidence="1">Uncharacterized protein</fullName>
    </submittedName>
</protein>
<reference evidence="1" key="1">
    <citation type="submission" date="2022-01" db="EMBL/GenBank/DDBJ databases">
        <authorList>
            <person name="King R."/>
        </authorList>
    </citation>
    <scope>NUCLEOTIDE SEQUENCE</scope>
</reference>
<dbReference type="InterPro" id="IPR036875">
    <property type="entry name" value="Znf_CCHC_sf"/>
</dbReference>
<evidence type="ECO:0000313" key="2">
    <source>
        <dbReference type="Proteomes" id="UP001153636"/>
    </source>
</evidence>
<keyword evidence="2" id="KW-1185">Reference proteome</keyword>
<dbReference type="GO" id="GO:0008270">
    <property type="term" value="F:zinc ion binding"/>
    <property type="evidence" value="ECO:0007669"/>
    <property type="project" value="InterPro"/>
</dbReference>
<dbReference type="AlphaFoldDB" id="A0A9P0D120"/>
<dbReference type="SUPFAM" id="SSF57756">
    <property type="entry name" value="Retrovirus zinc finger-like domains"/>
    <property type="match status" value="1"/>
</dbReference>